<protein>
    <submittedName>
        <fullName evidence="1">Uncharacterized protein</fullName>
    </submittedName>
</protein>
<dbReference type="AlphaFoldDB" id="A0A1H8C0P1"/>
<name>A0A1H8C0P1_9MICO</name>
<organism evidence="1 2">
    <name type="scientific">Cryobacterium luteum</name>
    <dbReference type="NCBI Taxonomy" id="1424661"/>
    <lineage>
        <taxon>Bacteria</taxon>
        <taxon>Bacillati</taxon>
        <taxon>Actinomycetota</taxon>
        <taxon>Actinomycetes</taxon>
        <taxon>Micrococcales</taxon>
        <taxon>Microbacteriaceae</taxon>
        <taxon>Cryobacterium</taxon>
    </lineage>
</organism>
<gene>
    <name evidence="1" type="ORF">E3O10_10000</name>
</gene>
<keyword evidence="2" id="KW-1185">Reference proteome</keyword>
<dbReference type="EMBL" id="SOFF01000030">
    <property type="protein sequence ID" value="TFB89205.1"/>
    <property type="molecule type" value="Genomic_DNA"/>
</dbReference>
<accession>A0A1H8C0P1</accession>
<dbReference type="OrthoDB" id="5117911at2"/>
<proteinExistence type="predicted"/>
<evidence type="ECO:0000313" key="1">
    <source>
        <dbReference type="EMBL" id="TFB89205.1"/>
    </source>
</evidence>
<evidence type="ECO:0000313" key="2">
    <source>
        <dbReference type="Proteomes" id="UP000297654"/>
    </source>
</evidence>
<dbReference type="RefSeq" id="WP_092107189.1">
    <property type="nucleotide sequence ID" value="NZ_FOCN01000002.1"/>
</dbReference>
<comment type="caution">
    <text evidence="1">The sequence shown here is derived from an EMBL/GenBank/DDBJ whole genome shotgun (WGS) entry which is preliminary data.</text>
</comment>
<sequence length="201" mass="20684">MFTPRTAPIAEQGFTLVELLIYSAFSVIILSLVGGMLVTSLSAQKTMIARSEAASAGQLISQSIHSGVRNANAIKIVSPVVGSEMLIMATVQTGDGETGESCQAWFYTAADGGAVYYKSAAAGELNFISPPAAGSFAGWLMLGDDISPSEASRPFFLGAGSPLNEVAVSFTVGAGSKNAPILIESTTITRQSGSESSACFN</sequence>
<dbReference type="Proteomes" id="UP000297654">
    <property type="component" value="Unassembled WGS sequence"/>
</dbReference>
<dbReference type="STRING" id="1424661.SAMN05216281_102192"/>
<reference evidence="1 2" key="1">
    <citation type="submission" date="2019-03" db="EMBL/GenBank/DDBJ databases">
        <title>Genomics of glacier-inhabiting Cryobacterium strains.</title>
        <authorList>
            <person name="Liu Q."/>
            <person name="Xin Y.-H."/>
        </authorList>
    </citation>
    <scope>NUCLEOTIDE SEQUENCE [LARGE SCALE GENOMIC DNA]</scope>
    <source>
        <strain evidence="1 2">Hh15</strain>
    </source>
</reference>